<gene>
    <name evidence="7" type="ORF">B4U79_19044</name>
</gene>
<feature type="chain" id="PRO_5018756224" evidence="6">
    <location>
        <begin position="17"/>
        <end position="153"/>
    </location>
</feature>
<keyword evidence="4" id="KW-1053">Target membrane</keyword>
<keyword evidence="5" id="KW-0166">Nematocyst</keyword>
<dbReference type="GO" id="GO:0051715">
    <property type="term" value="P:cytolysis in another organism"/>
    <property type="evidence" value="ECO:0007669"/>
    <property type="project" value="InterPro"/>
</dbReference>
<dbReference type="PANTHER" id="PTHR40388:SF1">
    <property type="entry name" value="BRYOPORIN"/>
    <property type="match status" value="1"/>
</dbReference>
<dbReference type="InterPro" id="IPR015926">
    <property type="entry name" value="Cytolysin/lectin"/>
</dbReference>
<comment type="subcellular location">
    <subcellularLocation>
        <location evidence="2">Nematocyst</location>
    </subcellularLocation>
    <subcellularLocation>
        <location evidence="1">Target cell membrane</location>
    </subcellularLocation>
</comment>
<evidence type="ECO:0000256" key="2">
    <source>
        <dbReference type="ARBA" id="ARBA00004532"/>
    </source>
</evidence>
<dbReference type="PANTHER" id="PTHR40388">
    <property type="entry name" value="BRYOPORIN"/>
    <property type="match status" value="1"/>
</dbReference>
<keyword evidence="4" id="KW-0472">Membrane</keyword>
<feature type="signal peptide" evidence="6">
    <location>
        <begin position="1"/>
        <end position="16"/>
    </location>
</feature>
<dbReference type="EMBL" id="NCKU01003386">
    <property type="protein sequence ID" value="RWS07622.1"/>
    <property type="molecule type" value="Genomic_DNA"/>
</dbReference>
<dbReference type="AlphaFoldDB" id="A0A3S5WGU1"/>
<dbReference type="OrthoDB" id="2304600at2759"/>
<evidence type="ECO:0000256" key="6">
    <source>
        <dbReference type="SAM" id="SignalP"/>
    </source>
</evidence>
<evidence type="ECO:0000256" key="1">
    <source>
        <dbReference type="ARBA" id="ARBA00004175"/>
    </source>
</evidence>
<accession>A0A3S5WGU1</accession>
<dbReference type="GO" id="GO:0046931">
    <property type="term" value="P:pore complex assembly"/>
    <property type="evidence" value="ECO:0007669"/>
    <property type="project" value="InterPro"/>
</dbReference>
<dbReference type="InterPro" id="IPR009104">
    <property type="entry name" value="Anemon_actinoporin-like"/>
</dbReference>
<dbReference type="Proteomes" id="UP000285301">
    <property type="component" value="Unassembled WGS sequence"/>
</dbReference>
<dbReference type="GO" id="GO:0006812">
    <property type="term" value="P:monoatomic cation transport"/>
    <property type="evidence" value="ECO:0007669"/>
    <property type="project" value="InterPro"/>
</dbReference>
<evidence type="ECO:0000256" key="4">
    <source>
        <dbReference type="ARBA" id="ARBA00023298"/>
    </source>
</evidence>
<dbReference type="GO" id="GO:0015267">
    <property type="term" value="F:channel activity"/>
    <property type="evidence" value="ECO:0007669"/>
    <property type="project" value="InterPro"/>
</dbReference>
<dbReference type="GO" id="GO:0044218">
    <property type="term" value="C:other organism cell membrane"/>
    <property type="evidence" value="ECO:0007669"/>
    <property type="project" value="UniProtKB-KW"/>
</dbReference>
<dbReference type="Pfam" id="PF06369">
    <property type="entry name" value="Anemone_cytotox"/>
    <property type="match status" value="1"/>
</dbReference>
<comment type="caution">
    <text evidence="7">The sequence shown here is derived from an EMBL/GenBank/DDBJ whole genome shotgun (WGS) entry which is preliminary data.</text>
</comment>
<name>A0A3S5WGU1_9ACAR</name>
<evidence type="ECO:0000256" key="5">
    <source>
        <dbReference type="ARBA" id="ARBA00023331"/>
    </source>
</evidence>
<dbReference type="SUPFAM" id="SSF63724">
    <property type="entry name" value="Cytolysin/lectin"/>
    <property type="match status" value="1"/>
</dbReference>
<keyword evidence="6" id="KW-0732">Signal</keyword>
<keyword evidence="8" id="KW-1185">Reference proteome</keyword>
<evidence type="ECO:0000313" key="8">
    <source>
        <dbReference type="Proteomes" id="UP000285301"/>
    </source>
</evidence>
<evidence type="ECO:0000313" key="7">
    <source>
        <dbReference type="EMBL" id="RWS07622.1"/>
    </source>
</evidence>
<proteinExistence type="predicted"/>
<dbReference type="Gene3D" id="2.60.270.20">
    <property type="entry name" value="Cytolysin/lectin"/>
    <property type="match status" value="1"/>
</dbReference>
<sequence length="153" mass="17104">MLKIGLIFILFGIVASQFSTVESTGAELVSAIIAGASLAGTTIDQIANKANLERDRDKKVLSSRNTGNKLFLLWSIPYDYNFYSNWQAVGITQNKEPNQNTYEEMYYRSSPWFTRKSAAGTAIRHRTKINNIPIEVISTMSEVGGAKWIIDFS</sequence>
<reference evidence="7 8" key="1">
    <citation type="journal article" date="2018" name="Gigascience">
        <title>Genomes of trombidid mites reveal novel predicted allergens and laterally-transferred genes associated with secondary metabolism.</title>
        <authorList>
            <person name="Dong X."/>
            <person name="Chaisiri K."/>
            <person name="Xia D."/>
            <person name="Armstrong S.D."/>
            <person name="Fang Y."/>
            <person name="Donnelly M.J."/>
            <person name="Kadowaki T."/>
            <person name="McGarry J.W."/>
            <person name="Darby A.C."/>
            <person name="Makepeace B.L."/>
        </authorList>
    </citation>
    <scope>NUCLEOTIDE SEQUENCE [LARGE SCALE GENOMIC DNA]</scope>
    <source>
        <strain evidence="7">UoL-WK</strain>
    </source>
</reference>
<keyword evidence="3" id="KW-1052">Target cell membrane</keyword>
<organism evidence="7 8">
    <name type="scientific">Dinothrombium tinctorium</name>
    <dbReference type="NCBI Taxonomy" id="1965070"/>
    <lineage>
        <taxon>Eukaryota</taxon>
        <taxon>Metazoa</taxon>
        <taxon>Ecdysozoa</taxon>
        <taxon>Arthropoda</taxon>
        <taxon>Chelicerata</taxon>
        <taxon>Arachnida</taxon>
        <taxon>Acari</taxon>
        <taxon>Acariformes</taxon>
        <taxon>Trombidiformes</taxon>
        <taxon>Prostigmata</taxon>
        <taxon>Anystina</taxon>
        <taxon>Parasitengona</taxon>
        <taxon>Trombidioidea</taxon>
        <taxon>Trombidiidae</taxon>
        <taxon>Dinothrombium</taxon>
    </lineage>
</organism>
<evidence type="ECO:0000256" key="3">
    <source>
        <dbReference type="ARBA" id="ARBA00022537"/>
    </source>
</evidence>
<protein>
    <submittedName>
        <fullName evidence="7">Cytolysin RTX-A-like protein</fullName>
    </submittedName>
</protein>
<dbReference type="InterPro" id="IPR050677">
    <property type="entry name" value="Actinoporin_PFT"/>
</dbReference>
<dbReference type="GO" id="GO:0046930">
    <property type="term" value="C:pore complex"/>
    <property type="evidence" value="ECO:0007669"/>
    <property type="project" value="InterPro"/>
</dbReference>
<dbReference type="GO" id="GO:0042151">
    <property type="term" value="C:nematocyst"/>
    <property type="evidence" value="ECO:0007669"/>
    <property type="project" value="UniProtKB-SubCell"/>
</dbReference>